<accession>A0A2M7D856</accession>
<dbReference type="InterPro" id="IPR038087">
    <property type="entry name" value="RNAP_delta_N_dom_sf"/>
</dbReference>
<dbReference type="GO" id="GO:0003700">
    <property type="term" value="F:DNA-binding transcription factor activity"/>
    <property type="evidence" value="ECO:0007669"/>
    <property type="project" value="InterPro"/>
</dbReference>
<organism evidence="2 3">
    <name type="scientific">Candidatus Nealsonbacteria bacterium CG02_land_8_20_14_3_00_40_11</name>
    <dbReference type="NCBI Taxonomy" id="1974700"/>
    <lineage>
        <taxon>Bacteria</taxon>
        <taxon>Candidatus Nealsoniibacteriota</taxon>
    </lineage>
</organism>
<dbReference type="AlphaFoldDB" id="A0A2M7D856"/>
<name>A0A2M7D856_9BACT</name>
<dbReference type="InterPro" id="IPR050239">
    <property type="entry name" value="Sigma-70_RNA_pol_init_factors"/>
</dbReference>
<dbReference type="PANTHER" id="PTHR30603">
    <property type="entry name" value="RNA POLYMERASE SIGMA FACTOR RPO"/>
    <property type="match status" value="1"/>
</dbReference>
<feature type="domain" description="RNA polymerase sigma-70 region 4" evidence="1">
    <location>
        <begin position="15"/>
        <end position="74"/>
    </location>
</feature>
<sequence length="339" mass="39369">MNTVKFNYSQICSNLLKDLPQRQREVLSRRFALSNKISDGDETERETLESIGKEFGITRERVRQIEKDAISRLKPEITDKKYQKIFQCFKDYFKKSGDLKKEDLLLLELVGGKKQTGKNQIFFLLNLNEQFERAGETDDFYSLWTINQNSLGTAKRAIGVIHEKLKKIGEPLQFKELAVLASFNPKTLISYLEISKKIQKNSEGFFGLRDWPEINPRGVKDKAYLVFKKENKPLHFTEVASLIDSALPQTVHNELIKDSRFVLVGRGIYALKEWGYERGYVKDVIFKVLKSAQKPLDREEILEKVLEQRIVKENTVLLNLSNKNYFLRTSEGNYTIKEA</sequence>
<dbReference type="InterPro" id="IPR036388">
    <property type="entry name" value="WH-like_DNA-bd_sf"/>
</dbReference>
<dbReference type="Proteomes" id="UP000230304">
    <property type="component" value="Unassembled WGS sequence"/>
</dbReference>
<dbReference type="Gene3D" id="1.10.10.10">
    <property type="entry name" value="Winged helix-like DNA-binding domain superfamily/Winged helix DNA-binding domain"/>
    <property type="match status" value="1"/>
</dbReference>
<dbReference type="Pfam" id="PF04545">
    <property type="entry name" value="Sigma70_r4"/>
    <property type="match status" value="1"/>
</dbReference>
<evidence type="ECO:0000259" key="1">
    <source>
        <dbReference type="Pfam" id="PF04545"/>
    </source>
</evidence>
<dbReference type="InterPro" id="IPR013324">
    <property type="entry name" value="RNA_pol_sigma_r3/r4-like"/>
</dbReference>
<comment type="caution">
    <text evidence="2">The sequence shown here is derived from an EMBL/GenBank/DDBJ whole genome shotgun (WGS) entry which is preliminary data.</text>
</comment>
<evidence type="ECO:0000313" key="3">
    <source>
        <dbReference type="Proteomes" id="UP000230304"/>
    </source>
</evidence>
<dbReference type="InterPro" id="IPR007630">
    <property type="entry name" value="RNA_pol_sigma70_r4"/>
</dbReference>
<proteinExistence type="predicted"/>
<dbReference type="GO" id="GO:0006352">
    <property type="term" value="P:DNA-templated transcription initiation"/>
    <property type="evidence" value="ECO:0007669"/>
    <property type="project" value="InterPro"/>
</dbReference>
<dbReference type="Gene3D" id="1.10.10.1250">
    <property type="entry name" value="RNA polymerase, subunit delta, N-terminal domain"/>
    <property type="match status" value="1"/>
</dbReference>
<evidence type="ECO:0000313" key="2">
    <source>
        <dbReference type="EMBL" id="PIV42978.1"/>
    </source>
</evidence>
<dbReference type="CDD" id="cd06171">
    <property type="entry name" value="Sigma70_r4"/>
    <property type="match status" value="1"/>
</dbReference>
<dbReference type="EMBL" id="PEUA01000030">
    <property type="protein sequence ID" value="PIV42978.1"/>
    <property type="molecule type" value="Genomic_DNA"/>
</dbReference>
<gene>
    <name evidence="2" type="ORF">COS26_01375</name>
</gene>
<reference evidence="3" key="1">
    <citation type="submission" date="2017-09" db="EMBL/GenBank/DDBJ databases">
        <title>Depth-based differentiation of microbial function through sediment-hosted aquifers and enrichment of novel symbionts in the deep terrestrial subsurface.</title>
        <authorList>
            <person name="Probst A.J."/>
            <person name="Ladd B."/>
            <person name="Jarett J.K."/>
            <person name="Geller-Mcgrath D.E."/>
            <person name="Sieber C.M.K."/>
            <person name="Emerson J.B."/>
            <person name="Anantharaman K."/>
            <person name="Thomas B.C."/>
            <person name="Malmstrom R."/>
            <person name="Stieglmeier M."/>
            <person name="Klingl A."/>
            <person name="Woyke T."/>
            <person name="Ryan C.M."/>
            <person name="Banfield J.F."/>
        </authorList>
    </citation>
    <scope>NUCLEOTIDE SEQUENCE [LARGE SCALE GENOMIC DNA]</scope>
</reference>
<protein>
    <recommendedName>
        <fullName evidence="1">RNA polymerase sigma-70 region 4 domain-containing protein</fullName>
    </recommendedName>
</protein>
<dbReference type="PANTHER" id="PTHR30603:SF47">
    <property type="entry name" value="RNA POLYMERASE SIGMA FACTOR SIGD, CHLOROPLASTIC"/>
    <property type="match status" value="1"/>
</dbReference>
<dbReference type="SUPFAM" id="SSF88659">
    <property type="entry name" value="Sigma3 and sigma4 domains of RNA polymerase sigma factors"/>
    <property type="match status" value="1"/>
</dbReference>